<proteinExistence type="predicted"/>
<dbReference type="Gene3D" id="1.10.3210.10">
    <property type="entry name" value="Hypothetical protein af1432"/>
    <property type="match status" value="1"/>
</dbReference>
<dbReference type="InterPro" id="IPR035919">
    <property type="entry name" value="EAL_sf"/>
</dbReference>
<feature type="domain" description="HDOD" evidence="2">
    <location>
        <begin position="200"/>
        <end position="389"/>
    </location>
</feature>
<dbReference type="InterPro" id="IPR014408">
    <property type="entry name" value="dGMP_Pdiesterase_EAL/HD-GYP"/>
</dbReference>
<accession>A0A139BXK6</accession>
<dbReference type="InterPro" id="IPR001633">
    <property type="entry name" value="EAL_dom"/>
</dbReference>
<dbReference type="InterPro" id="IPR052340">
    <property type="entry name" value="RNase_Y/CdgJ"/>
</dbReference>
<evidence type="ECO:0000313" key="4">
    <source>
        <dbReference type="Proteomes" id="UP000070578"/>
    </source>
</evidence>
<reference evidence="3 4" key="1">
    <citation type="submission" date="2016-02" db="EMBL/GenBank/DDBJ databases">
        <authorList>
            <person name="Wen L."/>
            <person name="He K."/>
            <person name="Yang H."/>
        </authorList>
    </citation>
    <scope>NUCLEOTIDE SEQUENCE [LARGE SCALE GENOMIC DNA]</scope>
    <source>
        <strain evidence="3">ShG14-8</strain>
    </source>
</reference>
<dbReference type="SUPFAM" id="SSF141868">
    <property type="entry name" value="EAL domain-like"/>
    <property type="match status" value="1"/>
</dbReference>
<dbReference type="PANTHER" id="PTHR33525:SF4">
    <property type="entry name" value="CYCLIC DI-GMP PHOSPHODIESTERASE CDGJ"/>
    <property type="match status" value="1"/>
</dbReference>
<evidence type="ECO:0000313" key="3">
    <source>
        <dbReference type="EMBL" id="KXS33700.1"/>
    </source>
</evidence>
<dbReference type="InterPro" id="IPR013976">
    <property type="entry name" value="HDOD"/>
</dbReference>
<evidence type="ECO:0000259" key="1">
    <source>
        <dbReference type="PROSITE" id="PS50883"/>
    </source>
</evidence>
<name>A0A139BXK6_9PROT</name>
<dbReference type="EMBL" id="LSLI01000002">
    <property type="protein sequence ID" value="KXS33700.1"/>
    <property type="molecule type" value="Genomic_DNA"/>
</dbReference>
<organism evidence="3 4">
    <name type="scientific">Candidatus Gallionella acididurans</name>
    <dbReference type="NCBI Taxonomy" id="1796491"/>
    <lineage>
        <taxon>Bacteria</taxon>
        <taxon>Pseudomonadati</taxon>
        <taxon>Pseudomonadota</taxon>
        <taxon>Betaproteobacteria</taxon>
        <taxon>Nitrosomonadales</taxon>
        <taxon>Gallionellaceae</taxon>
        <taxon>Gallionella</taxon>
    </lineage>
</organism>
<feature type="domain" description="EAL" evidence="1">
    <location>
        <begin position="1"/>
        <end position="206"/>
    </location>
</feature>
<dbReference type="PROSITE" id="PS50883">
    <property type="entry name" value="EAL"/>
    <property type="match status" value="1"/>
</dbReference>
<gene>
    <name evidence="3" type="ORF">AWT59_0090</name>
</gene>
<dbReference type="Gene3D" id="3.20.20.450">
    <property type="entry name" value="EAL domain"/>
    <property type="match status" value="1"/>
</dbReference>
<comment type="caution">
    <text evidence="3">The sequence shown here is derived from an EMBL/GenBank/DDBJ whole genome shotgun (WGS) entry which is preliminary data.</text>
</comment>
<evidence type="ECO:0000259" key="2">
    <source>
        <dbReference type="PROSITE" id="PS51833"/>
    </source>
</evidence>
<dbReference type="SUPFAM" id="SSF109604">
    <property type="entry name" value="HD-domain/PDEase-like"/>
    <property type="match status" value="1"/>
</dbReference>
<reference evidence="3 4" key="2">
    <citation type="submission" date="2016-03" db="EMBL/GenBank/DDBJ databases">
        <title>New uncultured bacterium of the family Gallionellaceae from acid mine drainage: description and reconstruction of genome based on metagenomic analysis of microbial community.</title>
        <authorList>
            <person name="Kadnikov V."/>
            <person name="Ivasenko D."/>
            <person name="Beletsky A."/>
            <person name="Mardanov A."/>
            <person name="Danilova E."/>
            <person name="Pimenov N."/>
            <person name="Karnachuk O."/>
            <person name="Ravin N."/>
        </authorList>
    </citation>
    <scope>NUCLEOTIDE SEQUENCE [LARGE SCALE GENOMIC DNA]</scope>
    <source>
        <strain evidence="3">ShG14-8</strain>
    </source>
</reference>
<dbReference type="Proteomes" id="UP000070578">
    <property type="component" value="Unassembled WGS sequence"/>
</dbReference>
<dbReference type="PANTHER" id="PTHR33525">
    <property type="match status" value="1"/>
</dbReference>
<dbReference type="Pfam" id="PF08668">
    <property type="entry name" value="HDOD"/>
    <property type="match status" value="1"/>
</dbReference>
<evidence type="ECO:0008006" key="5">
    <source>
        <dbReference type="Google" id="ProtNLM"/>
    </source>
</evidence>
<dbReference type="PROSITE" id="PS51833">
    <property type="entry name" value="HDOD"/>
    <property type="match status" value="1"/>
</dbReference>
<dbReference type="PATRIC" id="fig|1796491.3.peg.100"/>
<dbReference type="Pfam" id="PF00563">
    <property type="entry name" value="EAL"/>
    <property type="match status" value="1"/>
</dbReference>
<protein>
    <recommendedName>
        <fullName evidence="5">Diguanylate phosphodiesterase</fullName>
    </recommendedName>
</protein>
<sequence>MQEIFLARQPIVDRNEGLVAFELLFRSANKTEAGVIDDTQATSQVIVNAFGEMGIAKVLGANKGFVNVDAMFLHSDLIQLLPKKNVVIELLETVTIDTAIIARCSELKADGFSLALDDVVEFNDEIKSLLRIVDIVKLDLMAIDPVNLPALVKELKRYPIKLLAEKVEDMEQARRCVEMGFDLFQGYHFARPEILSGRRAHPSKIALLRIFSMMVSGAENHEIEDAFKEHADLTYSLMRIVNSVGSGLTTKISSLKHGLMVLGRGPLTRWVQLLLYASDKGNNTVSPLMQLAATRGKFMELVALQENTASHEYADRAFMVGMLSLLDALLGEALPEILKRINLHVDVETALLYHNGELGNLLSLCKKLEAGDYEFVRDTIFSHSSLSMNKLMKAQLDAMAWASNIVL</sequence>
<dbReference type="PIRSF" id="PIRSF003180">
    <property type="entry name" value="DiGMPpdiest_YuxH"/>
    <property type="match status" value="1"/>
</dbReference>
<dbReference type="AlphaFoldDB" id="A0A139BXK6"/>
<dbReference type="SMART" id="SM00052">
    <property type="entry name" value="EAL"/>
    <property type="match status" value="1"/>
</dbReference>